<name>A0ABM7NTL1_9VIRU</name>
<proteinExistence type="predicted"/>
<evidence type="ECO:0000313" key="1">
    <source>
        <dbReference type="EMBL" id="BCS83504.1"/>
    </source>
</evidence>
<sequence length="141" mass="16443">MNCIANIDFPQADPRDSGLDEVRKYRNCQTFPVMHNDQQIGHFKFIIRECNPGTISMHWCGYIHLPIDLDSEHPIQKYLSNTPNDEFKIPMITFDSNDSHNQSINQSPRVIGWDHGGRDYKNLSGVIEEFKTIWNFVNTKF</sequence>
<accession>A0ABM7NTL1</accession>
<organism evidence="1 2">
    <name type="scientific">Cotonvirus japonicus</name>
    <dbReference type="NCBI Taxonomy" id="2811091"/>
    <lineage>
        <taxon>Viruses</taxon>
        <taxon>Varidnaviria</taxon>
        <taxon>Bamfordvirae</taxon>
        <taxon>Nucleocytoviricota</taxon>
        <taxon>Megaviricetes</taxon>
        <taxon>Imitervirales</taxon>
        <taxon>Mimiviridae</taxon>
        <taxon>Megamimivirinae</taxon>
        <taxon>Cotonvirus</taxon>
        <taxon>Cotonvirus japonicum</taxon>
    </lineage>
</organism>
<reference evidence="1 2" key="1">
    <citation type="submission" date="2021-02" db="EMBL/GenBank/DDBJ databases">
        <title>Cotonvirus japonicus, which uses Golgi apparatus of host cells for its virion factory, phylogenetically links tailed tupanvirus and icosahedral mimivirus.</title>
        <authorList>
            <person name="Takahashi H."/>
            <person name="Fukaya S."/>
            <person name="Song C."/>
            <person name="Murata K."/>
            <person name="Takemura M."/>
        </authorList>
    </citation>
    <scope>NUCLEOTIDE SEQUENCE [LARGE SCALE GENOMIC DNA]</scope>
</reference>
<evidence type="ECO:0000313" key="2">
    <source>
        <dbReference type="Proteomes" id="UP001321479"/>
    </source>
</evidence>
<dbReference type="EMBL" id="AP024483">
    <property type="protein sequence ID" value="BCS83504.1"/>
    <property type="molecule type" value="Genomic_DNA"/>
</dbReference>
<protein>
    <submittedName>
        <fullName evidence="1">Uncharacterized protein</fullName>
    </submittedName>
</protein>
<keyword evidence="2" id="KW-1185">Reference proteome</keyword>
<dbReference type="Proteomes" id="UP001321479">
    <property type="component" value="Segment"/>
</dbReference>
<dbReference type="GeneID" id="80558709"/>
<dbReference type="RefSeq" id="YP_010842112.1">
    <property type="nucleotide sequence ID" value="NC_079139.1"/>
</dbReference>